<feature type="region of interest" description="Disordered" evidence="3">
    <location>
        <begin position="1"/>
        <end position="26"/>
    </location>
</feature>
<evidence type="ECO:0000313" key="5">
    <source>
        <dbReference type="EMBL" id="GAA4498080.1"/>
    </source>
</evidence>
<evidence type="ECO:0000256" key="1">
    <source>
        <dbReference type="ARBA" id="ARBA00023125"/>
    </source>
</evidence>
<reference evidence="6" key="1">
    <citation type="journal article" date="2019" name="Int. J. Syst. Evol. Microbiol.">
        <title>The Global Catalogue of Microorganisms (GCM) 10K type strain sequencing project: providing services to taxonomists for standard genome sequencing and annotation.</title>
        <authorList>
            <consortium name="The Broad Institute Genomics Platform"/>
            <consortium name="The Broad Institute Genome Sequencing Center for Infectious Disease"/>
            <person name="Wu L."/>
            <person name="Ma J."/>
        </authorList>
    </citation>
    <scope>NUCLEOTIDE SEQUENCE [LARGE SCALE GENOMIC DNA]</scope>
    <source>
        <strain evidence="6">JCM 17933</strain>
    </source>
</reference>
<dbReference type="Gene3D" id="1.10.357.10">
    <property type="entry name" value="Tetracycline Repressor, domain 2"/>
    <property type="match status" value="1"/>
</dbReference>
<evidence type="ECO:0000256" key="3">
    <source>
        <dbReference type="SAM" id="MobiDB-lite"/>
    </source>
</evidence>
<dbReference type="PANTHER" id="PTHR30055:SF235">
    <property type="entry name" value="TRANSCRIPTIONAL REGULATORY PROTEIN"/>
    <property type="match status" value="1"/>
</dbReference>
<feature type="compositionally biased region" description="Basic and acidic residues" evidence="3">
    <location>
        <begin position="217"/>
        <end position="232"/>
    </location>
</feature>
<dbReference type="Pfam" id="PF00440">
    <property type="entry name" value="TetR_N"/>
    <property type="match status" value="1"/>
</dbReference>
<keyword evidence="6" id="KW-1185">Reference proteome</keyword>
<name>A0ABP8Q5U4_9ACTN</name>
<sequence>MAEVPTPTGAPRRRAARRRAPGAEGARERIMDAAQRLFAERGYDATSTAKIAAAADVPSGLVFYYFATKRDLLMAVIRERAYRGTLPRVVTGAGDDGVEEVLRRAVTELAEVFGRSRNSQMILFREAHVDPELRELAARLVASSTGDLADLLAAVPEVEADADGRAAVARLLISGLLMDNFLRPDGVDAARSEPAVRLLAGALTGRAARPDPATETGRTERRRAQDSSGEER</sequence>
<dbReference type="SUPFAM" id="SSF46689">
    <property type="entry name" value="Homeodomain-like"/>
    <property type="match status" value="1"/>
</dbReference>
<evidence type="ECO:0000256" key="2">
    <source>
        <dbReference type="PROSITE-ProRule" id="PRU00335"/>
    </source>
</evidence>
<keyword evidence="1 2" id="KW-0238">DNA-binding</keyword>
<dbReference type="PANTHER" id="PTHR30055">
    <property type="entry name" value="HTH-TYPE TRANSCRIPTIONAL REGULATOR RUTR"/>
    <property type="match status" value="1"/>
</dbReference>
<evidence type="ECO:0000313" key="6">
    <source>
        <dbReference type="Proteomes" id="UP001500503"/>
    </source>
</evidence>
<feature type="domain" description="HTH tetR-type" evidence="4">
    <location>
        <begin position="24"/>
        <end position="84"/>
    </location>
</feature>
<feature type="DNA-binding region" description="H-T-H motif" evidence="2">
    <location>
        <begin position="47"/>
        <end position="66"/>
    </location>
</feature>
<dbReference type="EMBL" id="BAABHF010000023">
    <property type="protein sequence ID" value="GAA4498080.1"/>
    <property type="molecule type" value="Genomic_DNA"/>
</dbReference>
<evidence type="ECO:0000259" key="4">
    <source>
        <dbReference type="PROSITE" id="PS50977"/>
    </source>
</evidence>
<gene>
    <name evidence="5" type="ORF">GCM10023191_042700</name>
</gene>
<accession>A0ABP8Q5U4</accession>
<comment type="caution">
    <text evidence="5">The sequence shown here is derived from an EMBL/GenBank/DDBJ whole genome shotgun (WGS) entry which is preliminary data.</text>
</comment>
<organism evidence="5 6">
    <name type="scientific">Actinoallomurus oryzae</name>
    <dbReference type="NCBI Taxonomy" id="502180"/>
    <lineage>
        <taxon>Bacteria</taxon>
        <taxon>Bacillati</taxon>
        <taxon>Actinomycetota</taxon>
        <taxon>Actinomycetes</taxon>
        <taxon>Streptosporangiales</taxon>
        <taxon>Thermomonosporaceae</taxon>
        <taxon>Actinoallomurus</taxon>
    </lineage>
</organism>
<dbReference type="InterPro" id="IPR009057">
    <property type="entry name" value="Homeodomain-like_sf"/>
</dbReference>
<dbReference type="PROSITE" id="PS50977">
    <property type="entry name" value="HTH_TETR_2"/>
    <property type="match status" value="1"/>
</dbReference>
<dbReference type="Proteomes" id="UP001500503">
    <property type="component" value="Unassembled WGS sequence"/>
</dbReference>
<feature type="compositionally biased region" description="Basic residues" evidence="3">
    <location>
        <begin position="11"/>
        <end position="20"/>
    </location>
</feature>
<dbReference type="InterPro" id="IPR050109">
    <property type="entry name" value="HTH-type_TetR-like_transc_reg"/>
</dbReference>
<protein>
    <recommendedName>
        <fullName evidence="4">HTH tetR-type domain-containing protein</fullName>
    </recommendedName>
</protein>
<feature type="region of interest" description="Disordered" evidence="3">
    <location>
        <begin position="201"/>
        <end position="232"/>
    </location>
</feature>
<proteinExistence type="predicted"/>
<dbReference type="InterPro" id="IPR001647">
    <property type="entry name" value="HTH_TetR"/>
</dbReference>
<dbReference type="RefSeq" id="WP_345466352.1">
    <property type="nucleotide sequence ID" value="NZ_BAABHF010000023.1"/>
</dbReference>
<dbReference type="PRINTS" id="PR00455">
    <property type="entry name" value="HTHTETR"/>
</dbReference>